<reference evidence="2" key="1">
    <citation type="submission" date="2018-03" db="EMBL/GenBank/DDBJ databases">
        <title>ARS-UCD1.2.</title>
        <authorList>
            <person name="Rosen B.D."/>
            <person name="Bickhart D.M."/>
            <person name="Koren S."/>
            <person name="Schnabel R.D."/>
            <person name="Hall R."/>
            <person name="Zimin A."/>
            <person name="Dreischer C."/>
            <person name="Schultheiss S."/>
            <person name="Schroeder S.G."/>
            <person name="Elsik C.G."/>
            <person name="Couldrey C."/>
            <person name="Liu G.E."/>
            <person name="Van Tassell C.P."/>
            <person name="Phillippy A.M."/>
            <person name="Smith T.P.L."/>
            <person name="Medrano J.F."/>
        </authorList>
    </citation>
    <scope>NUCLEOTIDE SEQUENCE [LARGE SCALE GENOMIC DNA]</scope>
    <source>
        <strain evidence="2">Hereford</strain>
    </source>
</reference>
<feature type="signal peptide" evidence="1">
    <location>
        <begin position="1"/>
        <end position="26"/>
    </location>
</feature>
<accession>A0AAA9TAW4</accession>
<name>A0AAA9TAW4_BOVIN</name>
<evidence type="ECO:0000313" key="2">
    <source>
        <dbReference type="Ensembl" id="ENSBTAP00000093162.1"/>
    </source>
</evidence>
<dbReference type="GeneTree" id="ENSGT00950000182888"/>
<keyword evidence="3" id="KW-1185">Reference proteome</keyword>
<reference evidence="2" key="3">
    <citation type="submission" date="2025-09" db="UniProtKB">
        <authorList>
            <consortium name="Ensembl"/>
        </authorList>
    </citation>
    <scope>IDENTIFICATION</scope>
    <source>
        <strain evidence="2">Hereford</strain>
    </source>
</reference>
<proteinExistence type="predicted"/>
<dbReference type="Proteomes" id="UP000009136">
    <property type="component" value="Chromosome 11"/>
</dbReference>
<evidence type="ECO:0000313" key="3">
    <source>
        <dbReference type="Proteomes" id="UP000009136"/>
    </source>
</evidence>
<reference evidence="2" key="2">
    <citation type="submission" date="2025-08" db="UniProtKB">
        <authorList>
            <consortium name="Ensembl"/>
        </authorList>
    </citation>
    <scope>IDENTIFICATION</scope>
    <source>
        <strain evidence="2">Hereford</strain>
    </source>
</reference>
<keyword evidence="1" id="KW-0732">Signal</keyword>
<evidence type="ECO:0000256" key="1">
    <source>
        <dbReference type="SAM" id="SignalP"/>
    </source>
</evidence>
<gene>
    <name evidence="2" type="primary">TOR2A</name>
</gene>
<protein>
    <submittedName>
        <fullName evidence="2">Torsin family 2 member A</fullName>
    </submittedName>
</protein>
<dbReference type="AlphaFoldDB" id="A0AAA9TAW4"/>
<dbReference type="Ensembl" id="ENSBTAT00000132770.1">
    <property type="protein sequence ID" value="ENSBTAP00000093162.1"/>
    <property type="gene ID" value="ENSBTAG00000013510.6"/>
</dbReference>
<organism evidence="2 3">
    <name type="scientific">Bos taurus</name>
    <name type="common">Bovine</name>
    <dbReference type="NCBI Taxonomy" id="9913"/>
    <lineage>
        <taxon>Eukaryota</taxon>
        <taxon>Metazoa</taxon>
        <taxon>Chordata</taxon>
        <taxon>Craniata</taxon>
        <taxon>Vertebrata</taxon>
        <taxon>Euteleostomi</taxon>
        <taxon>Mammalia</taxon>
        <taxon>Eutheria</taxon>
        <taxon>Laurasiatheria</taxon>
        <taxon>Artiodactyla</taxon>
        <taxon>Ruminantia</taxon>
        <taxon>Pecora</taxon>
        <taxon>Bovidae</taxon>
        <taxon>Bovinae</taxon>
        <taxon>Bos</taxon>
    </lineage>
</organism>
<sequence>MAAATRSCRPWGSLLGLIWLVSAAAASWDLSSLRCNFGSFCECDFQPDFQEGSELGAGEPHCLQPLPLSLR</sequence>
<feature type="chain" id="PRO_5042071109" evidence="1">
    <location>
        <begin position="27"/>
        <end position="71"/>
    </location>
</feature>